<name>A0AAV4EPB7_9GAST</name>
<evidence type="ECO:0000256" key="1">
    <source>
        <dbReference type="SAM" id="MobiDB-lite"/>
    </source>
</evidence>
<proteinExistence type="predicted"/>
<dbReference type="AlphaFoldDB" id="A0AAV4EPB7"/>
<dbReference type="EMBL" id="BMAT01000247">
    <property type="protein sequence ID" value="GFR62551.1"/>
    <property type="molecule type" value="Genomic_DNA"/>
</dbReference>
<evidence type="ECO:0000313" key="2">
    <source>
        <dbReference type="EMBL" id="GFR62551.1"/>
    </source>
</evidence>
<dbReference type="Proteomes" id="UP000762676">
    <property type="component" value="Unassembled WGS sequence"/>
</dbReference>
<feature type="compositionally biased region" description="Basic residues" evidence="1">
    <location>
        <begin position="58"/>
        <end position="70"/>
    </location>
</feature>
<feature type="compositionally biased region" description="Basic residues" evidence="1">
    <location>
        <begin position="78"/>
        <end position="104"/>
    </location>
</feature>
<feature type="region of interest" description="Disordered" evidence="1">
    <location>
        <begin position="1"/>
        <end position="27"/>
    </location>
</feature>
<keyword evidence="3" id="KW-1185">Reference proteome</keyword>
<reference evidence="2 3" key="1">
    <citation type="journal article" date="2021" name="Elife">
        <title>Chloroplast acquisition without the gene transfer in kleptoplastic sea slugs, Plakobranchus ocellatus.</title>
        <authorList>
            <person name="Maeda T."/>
            <person name="Takahashi S."/>
            <person name="Yoshida T."/>
            <person name="Shimamura S."/>
            <person name="Takaki Y."/>
            <person name="Nagai Y."/>
            <person name="Toyoda A."/>
            <person name="Suzuki Y."/>
            <person name="Arimoto A."/>
            <person name="Ishii H."/>
            <person name="Satoh N."/>
            <person name="Nishiyama T."/>
            <person name="Hasebe M."/>
            <person name="Maruyama T."/>
            <person name="Minagawa J."/>
            <person name="Obokata J."/>
            <person name="Shigenobu S."/>
        </authorList>
    </citation>
    <scope>NUCLEOTIDE SEQUENCE [LARGE SCALE GENOMIC DNA]</scope>
</reference>
<gene>
    <name evidence="2" type="ORF">ElyMa_000132700</name>
</gene>
<comment type="caution">
    <text evidence="2">The sequence shown here is derived from an EMBL/GenBank/DDBJ whole genome shotgun (WGS) entry which is preliminary data.</text>
</comment>
<organism evidence="2 3">
    <name type="scientific">Elysia marginata</name>
    <dbReference type="NCBI Taxonomy" id="1093978"/>
    <lineage>
        <taxon>Eukaryota</taxon>
        <taxon>Metazoa</taxon>
        <taxon>Spiralia</taxon>
        <taxon>Lophotrochozoa</taxon>
        <taxon>Mollusca</taxon>
        <taxon>Gastropoda</taxon>
        <taxon>Heterobranchia</taxon>
        <taxon>Euthyneura</taxon>
        <taxon>Panpulmonata</taxon>
        <taxon>Sacoglossa</taxon>
        <taxon>Placobranchoidea</taxon>
        <taxon>Plakobranchidae</taxon>
        <taxon>Elysia</taxon>
    </lineage>
</organism>
<accession>A0AAV4EPB7</accession>
<feature type="region of interest" description="Disordered" evidence="1">
    <location>
        <begin position="57"/>
        <end position="104"/>
    </location>
</feature>
<sequence>MAYTYSETDRDIEKGRKRSRQAGREADRLTVTERYVDWWYKRNRREKIEETLLQTPIHQHHDHQKHHPKQHEHDQYHHQHQNHHQYHHKHHDHHQYLRKKLGHL</sequence>
<protein>
    <submittedName>
        <fullName evidence="2">Uncharacterized protein</fullName>
    </submittedName>
</protein>
<evidence type="ECO:0000313" key="3">
    <source>
        <dbReference type="Proteomes" id="UP000762676"/>
    </source>
</evidence>